<dbReference type="AlphaFoldDB" id="A0AAV3QJS6"/>
<comment type="caution">
    <text evidence="1">The sequence shown here is derived from an EMBL/GenBank/DDBJ whole genome shotgun (WGS) entry which is preliminary data.</text>
</comment>
<accession>A0AAV3QJS6</accession>
<evidence type="ECO:0000313" key="2">
    <source>
        <dbReference type="Proteomes" id="UP001454036"/>
    </source>
</evidence>
<protein>
    <submittedName>
        <fullName evidence="1">Uncharacterized protein</fullName>
    </submittedName>
</protein>
<gene>
    <name evidence="1" type="ORF">LIER_19191</name>
</gene>
<dbReference type="Proteomes" id="UP001454036">
    <property type="component" value="Unassembled WGS sequence"/>
</dbReference>
<dbReference type="EMBL" id="BAABME010004708">
    <property type="protein sequence ID" value="GAA0163292.1"/>
    <property type="molecule type" value="Genomic_DNA"/>
</dbReference>
<evidence type="ECO:0000313" key="1">
    <source>
        <dbReference type="EMBL" id="GAA0163292.1"/>
    </source>
</evidence>
<reference evidence="1 2" key="1">
    <citation type="submission" date="2024-01" db="EMBL/GenBank/DDBJ databases">
        <title>The complete chloroplast genome sequence of Lithospermum erythrorhizon: insights into the phylogenetic relationship among Boraginaceae species and the maternal lineages of purple gromwells.</title>
        <authorList>
            <person name="Okada T."/>
            <person name="Watanabe K."/>
        </authorList>
    </citation>
    <scope>NUCLEOTIDE SEQUENCE [LARGE SCALE GENOMIC DNA]</scope>
</reference>
<organism evidence="1 2">
    <name type="scientific">Lithospermum erythrorhizon</name>
    <name type="common">Purple gromwell</name>
    <name type="synonym">Lithospermum officinale var. erythrorhizon</name>
    <dbReference type="NCBI Taxonomy" id="34254"/>
    <lineage>
        <taxon>Eukaryota</taxon>
        <taxon>Viridiplantae</taxon>
        <taxon>Streptophyta</taxon>
        <taxon>Embryophyta</taxon>
        <taxon>Tracheophyta</taxon>
        <taxon>Spermatophyta</taxon>
        <taxon>Magnoliopsida</taxon>
        <taxon>eudicotyledons</taxon>
        <taxon>Gunneridae</taxon>
        <taxon>Pentapetalae</taxon>
        <taxon>asterids</taxon>
        <taxon>lamiids</taxon>
        <taxon>Boraginales</taxon>
        <taxon>Boraginaceae</taxon>
        <taxon>Boraginoideae</taxon>
        <taxon>Lithospermeae</taxon>
        <taxon>Lithospermum</taxon>
    </lineage>
</organism>
<proteinExistence type="predicted"/>
<keyword evidence="2" id="KW-1185">Reference proteome</keyword>
<sequence length="88" mass="9580">MASPEADSRVSEVLIPALDKIIKNGSWRKHSKLVHEWKYETEYLTAPNPPTESPPSSPGVLLDLSFNDSDSILKPLINAASSAHAKIA</sequence>
<name>A0AAV3QJS6_LITER</name>